<reference evidence="1 2" key="1">
    <citation type="journal article" date="2020" name="mSystems">
        <title>Defining Genomic and Predicted Metabolic Features of the Acetobacterium Genus.</title>
        <authorList>
            <person name="Ross D.E."/>
            <person name="Marshall C.W."/>
            <person name="Gulliver D."/>
            <person name="May H.D."/>
            <person name="Norman R.S."/>
        </authorList>
    </citation>
    <scope>NUCLEOTIDE SEQUENCE [LARGE SCALE GENOMIC DNA]</scope>
    <source>
        <strain evidence="1 2">DSM 8238</strain>
    </source>
</reference>
<gene>
    <name evidence="1" type="ORF">GH808_06340</name>
</gene>
<dbReference type="Proteomes" id="UP000603234">
    <property type="component" value="Unassembled WGS sequence"/>
</dbReference>
<sequence length="293" mass="34576">MYYKDYTNNLKEYDLKRQMWENTGLEKSKNCIVDVADYCGISESQLIEIFNSDDRYAIERYLLYRAELTLCYDCDKSKIVRDFFKIETRGTVTGYDSLFSFQYIWGKAVRAVVEVPELPSEDWKYFESKYGHNAIKKTAVFISQLKHLKLIKEKLREQDKELPEEKQLLPALEKLAQYYHTIGNLTPCCKGKYNLAKGDYRNGFYDRLDLFYKWLKNPIRELNTLSGKVSETEKNEMVKWFSEENIEKYKLSTIIDCQLPDSIPDHPAEMAVYSNDIIKTIRIRSDELLVHTA</sequence>
<comment type="caution">
    <text evidence="1">The sequence shown here is derived from an EMBL/GenBank/DDBJ whole genome shotgun (WGS) entry which is preliminary data.</text>
</comment>
<keyword evidence="2" id="KW-1185">Reference proteome</keyword>
<evidence type="ECO:0000313" key="1">
    <source>
        <dbReference type="EMBL" id="MBC3804055.1"/>
    </source>
</evidence>
<name>A0ABR6WUJ1_9FIRM</name>
<organism evidence="1 2">
    <name type="scientific">Acetobacterium fimetarium</name>
    <dbReference type="NCBI Taxonomy" id="52691"/>
    <lineage>
        <taxon>Bacteria</taxon>
        <taxon>Bacillati</taxon>
        <taxon>Bacillota</taxon>
        <taxon>Clostridia</taxon>
        <taxon>Eubacteriales</taxon>
        <taxon>Eubacteriaceae</taxon>
        <taxon>Acetobacterium</taxon>
    </lineage>
</organism>
<accession>A0ABR6WUJ1</accession>
<dbReference type="RefSeq" id="WP_186841940.1">
    <property type="nucleotide sequence ID" value="NZ_WJBC01000006.1"/>
</dbReference>
<dbReference type="EMBL" id="WJBC01000006">
    <property type="protein sequence ID" value="MBC3804055.1"/>
    <property type="molecule type" value="Genomic_DNA"/>
</dbReference>
<proteinExistence type="predicted"/>
<protein>
    <submittedName>
        <fullName evidence="1">Uncharacterized protein</fullName>
    </submittedName>
</protein>
<evidence type="ECO:0000313" key="2">
    <source>
        <dbReference type="Proteomes" id="UP000603234"/>
    </source>
</evidence>